<keyword evidence="1" id="KW-1133">Transmembrane helix</keyword>
<dbReference type="Proteomes" id="UP000659654">
    <property type="component" value="Unassembled WGS sequence"/>
</dbReference>
<dbReference type="AlphaFoldDB" id="A0A1I7SD34"/>
<evidence type="ECO:0000313" key="5">
    <source>
        <dbReference type="WBParaSite" id="BXY_1093800.1"/>
    </source>
</evidence>
<dbReference type="SMR" id="A0A1I7SD34"/>
<keyword evidence="1" id="KW-0472">Membrane</keyword>
<proteinExistence type="predicted"/>
<dbReference type="EMBL" id="CAJFDI010000002">
    <property type="protein sequence ID" value="CAD5213656.1"/>
    <property type="molecule type" value="Genomic_DNA"/>
</dbReference>
<feature type="transmembrane region" description="Helical" evidence="1">
    <location>
        <begin position="12"/>
        <end position="33"/>
    </location>
</feature>
<reference evidence="2" key="2">
    <citation type="submission" date="2020-09" db="EMBL/GenBank/DDBJ databases">
        <authorList>
            <person name="Kikuchi T."/>
        </authorList>
    </citation>
    <scope>NUCLEOTIDE SEQUENCE</scope>
    <source>
        <strain evidence="2">Ka4C1</strain>
    </source>
</reference>
<name>A0A1I7SD34_BURXY</name>
<feature type="transmembrane region" description="Helical" evidence="1">
    <location>
        <begin position="73"/>
        <end position="95"/>
    </location>
</feature>
<dbReference type="Proteomes" id="UP000095284">
    <property type="component" value="Unplaced"/>
</dbReference>
<feature type="transmembrane region" description="Helical" evidence="1">
    <location>
        <begin position="39"/>
        <end position="61"/>
    </location>
</feature>
<evidence type="ECO:0000313" key="3">
    <source>
        <dbReference type="Proteomes" id="UP000095284"/>
    </source>
</evidence>
<sequence length="154" mass="17128">MPNVGVCCCKPQIEFVVFVIAAITIVFGILNIFGYWLGLGIPVFVGGIIAIVTPGLMMYGVQNGRRGLYWPYMVTNFLSVLGNIVQVVMFSIVLAELYSNDHLENDDGNEMSGEEREVKEIQSIFAIAVASLQIVFGSWFEYVVIRSYRAMGKE</sequence>
<keyword evidence="4" id="KW-1185">Reference proteome</keyword>
<evidence type="ECO:0000313" key="2">
    <source>
        <dbReference type="EMBL" id="CAD5213656.1"/>
    </source>
</evidence>
<protein>
    <submittedName>
        <fullName evidence="2">(pine wood nematode) hypothetical protein</fullName>
    </submittedName>
</protein>
<organism evidence="3 5">
    <name type="scientific">Bursaphelenchus xylophilus</name>
    <name type="common">Pinewood nematode worm</name>
    <name type="synonym">Aphelenchoides xylophilus</name>
    <dbReference type="NCBI Taxonomy" id="6326"/>
    <lineage>
        <taxon>Eukaryota</taxon>
        <taxon>Metazoa</taxon>
        <taxon>Ecdysozoa</taxon>
        <taxon>Nematoda</taxon>
        <taxon>Chromadorea</taxon>
        <taxon>Rhabditida</taxon>
        <taxon>Tylenchina</taxon>
        <taxon>Tylenchomorpha</taxon>
        <taxon>Aphelenchoidea</taxon>
        <taxon>Aphelenchoididae</taxon>
        <taxon>Bursaphelenchus</taxon>
    </lineage>
</organism>
<feature type="transmembrane region" description="Helical" evidence="1">
    <location>
        <begin position="121"/>
        <end position="145"/>
    </location>
</feature>
<dbReference type="Proteomes" id="UP000582659">
    <property type="component" value="Unassembled WGS sequence"/>
</dbReference>
<keyword evidence="1" id="KW-0812">Transmembrane</keyword>
<accession>A0A1I7SD34</accession>
<dbReference type="WBParaSite" id="BXY_1093800.1">
    <property type="protein sequence ID" value="BXY_1093800.1"/>
    <property type="gene ID" value="BXY_1093800"/>
</dbReference>
<dbReference type="EMBL" id="CAJFCV020000002">
    <property type="protein sequence ID" value="CAG9093011.1"/>
    <property type="molecule type" value="Genomic_DNA"/>
</dbReference>
<gene>
    <name evidence="2" type="ORF">BXYJ_LOCUS3139</name>
</gene>
<reference evidence="5" key="1">
    <citation type="submission" date="2016-11" db="UniProtKB">
        <authorList>
            <consortium name="WormBaseParasite"/>
        </authorList>
    </citation>
    <scope>IDENTIFICATION</scope>
</reference>
<evidence type="ECO:0000313" key="4">
    <source>
        <dbReference type="Proteomes" id="UP000659654"/>
    </source>
</evidence>
<evidence type="ECO:0000256" key="1">
    <source>
        <dbReference type="SAM" id="Phobius"/>
    </source>
</evidence>